<accession>A0A9Q0X8P9</accession>
<dbReference type="PANTHER" id="PTHR14319:SF7">
    <property type="entry name" value="POST-GPI ATTACHMENT TO PROTEINS FACTOR 6"/>
    <property type="match status" value="1"/>
</dbReference>
<evidence type="ECO:0000256" key="4">
    <source>
        <dbReference type="ARBA" id="ARBA00022692"/>
    </source>
</evidence>
<comment type="subcellular location">
    <subcellularLocation>
        <location evidence="1">Cell membrane</location>
        <topology evidence="1">Multi-pass membrane protein</topology>
    </subcellularLocation>
</comment>
<name>A0A9Q0X8P9_9SAUR</name>
<dbReference type="AlphaFoldDB" id="A0A9Q0X8P9"/>
<dbReference type="GO" id="GO:0005886">
    <property type="term" value="C:plasma membrane"/>
    <property type="evidence" value="ECO:0007669"/>
    <property type="project" value="UniProtKB-SubCell"/>
</dbReference>
<keyword evidence="10" id="KW-1185">Reference proteome</keyword>
<keyword evidence="6" id="KW-0472">Membrane</keyword>
<feature type="signal peptide" evidence="8">
    <location>
        <begin position="1"/>
        <end position="39"/>
    </location>
</feature>
<dbReference type="PANTHER" id="PTHR14319">
    <property type="entry name" value="FIVE-SPAN TRANSMEMBRANE PROTEIN M83"/>
    <property type="match status" value="1"/>
</dbReference>
<evidence type="ECO:0000256" key="1">
    <source>
        <dbReference type="ARBA" id="ARBA00004651"/>
    </source>
</evidence>
<gene>
    <name evidence="9" type="ORF">JRQ81_010445</name>
</gene>
<comment type="similarity">
    <text evidence="2">Belongs to the TMEM8 family.</text>
</comment>
<protein>
    <recommendedName>
        <fullName evidence="11">Transmembrane protein 8A</fullName>
    </recommendedName>
</protein>
<reference evidence="9" key="1">
    <citation type="journal article" date="2023" name="DNA Res.">
        <title>Chromosome-level genome assembly of Phrynocephalus forsythii using third-generation DNA sequencing and Hi-C analysis.</title>
        <authorList>
            <person name="Qi Y."/>
            <person name="Zhao W."/>
            <person name="Zhao Y."/>
            <person name="Niu C."/>
            <person name="Cao S."/>
            <person name="Zhang Y."/>
        </authorList>
    </citation>
    <scope>NUCLEOTIDE SEQUENCE</scope>
    <source>
        <tissue evidence="9">Muscle</tissue>
    </source>
</reference>
<comment type="caution">
    <text evidence="9">The sequence shown here is derived from an EMBL/GenBank/DDBJ whole genome shotgun (WGS) entry which is preliminary data.</text>
</comment>
<dbReference type="EMBL" id="JAPFRF010000021">
    <property type="protein sequence ID" value="KAJ7306079.1"/>
    <property type="molecule type" value="Genomic_DNA"/>
</dbReference>
<proteinExistence type="inferred from homology"/>
<organism evidence="9 10">
    <name type="scientific">Phrynocephalus forsythii</name>
    <dbReference type="NCBI Taxonomy" id="171643"/>
    <lineage>
        <taxon>Eukaryota</taxon>
        <taxon>Metazoa</taxon>
        <taxon>Chordata</taxon>
        <taxon>Craniata</taxon>
        <taxon>Vertebrata</taxon>
        <taxon>Euteleostomi</taxon>
        <taxon>Lepidosauria</taxon>
        <taxon>Squamata</taxon>
        <taxon>Bifurcata</taxon>
        <taxon>Unidentata</taxon>
        <taxon>Episquamata</taxon>
        <taxon>Toxicofera</taxon>
        <taxon>Iguania</taxon>
        <taxon>Acrodonta</taxon>
        <taxon>Agamidae</taxon>
        <taxon>Agaminae</taxon>
        <taxon>Phrynocephalus</taxon>
    </lineage>
</organism>
<dbReference type="OrthoDB" id="69646at2759"/>
<evidence type="ECO:0000256" key="5">
    <source>
        <dbReference type="ARBA" id="ARBA00022989"/>
    </source>
</evidence>
<dbReference type="Proteomes" id="UP001142489">
    <property type="component" value="Unassembled WGS sequence"/>
</dbReference>
<feature type="chain" id="PRO_5040236174" description="Transmembrane protein 8A" evidence="8">
    <location>
        <begin position="40"/>
        <end position="413"/>
    </location>
</feature>
<evidence type="ECO:0000256" key="3">
    <source>
        <dbReference type="ARBA" id="ARBA00022475"/>
    </source>
</evidence>
<evidence type="ECO:0000313" key="10">
    <source>
        <dbReference type="Proteomes" id="UP001142489"/>
    </source>
</evidence>
<sequence>MGPLTGCGRPFLRLPLLLSLPPPLLLLLLLLLLPPRALAAALASSAPPLGREEQRPSDGDNGPDDGALVSEYFSQSAQKLSSYSWYGNVKVFRFQVPEDTVVLRWLLQASRVKTPNCGSTQITIHIRFGAPPVINPLGTQFPENTSVRLSYNQTLTLASSFQNSTFVNLSSPAAGGWFIAAHLPESTSKIEVQGFSVPCAYVFQPDMFVLRMVDVPVLEPSVPLLQTIAWPRRLVHAKIFVPGYSAMLHFQLASCTVNASSACSVRVTLGSATLPQSSQRVLNCTGPCSLLLDSPPWEKWLPITVESLHGSSRSVSLQMTASFTACRPGGSGSFLSFYQSLNLSQESPRPGGLPMATAQGLLRPASTVTLASGTCACTGSLSSGKTWTLSRCGSGSLASRKWPCRQNAQPSSS</sequence>
<evidence type="ECO:0000256" key="2">
    <source>
        <dbReference type="ARBA" id="ARBA00005542"/>
    </source>
</evidence>
<keyword evidence="4" id="KW-0812">Transmembrane</keyword>
<keyword evidence="5" id="KW-1133">Transmembrane helix</keyword>
<dbReference type="InterPro" id="IPR021910">
    <property type="entry name" value="NGX6/PGAP6/MYMK"/>
</dbReference>
<evidence type="ECO:0000256" key="7">
    <source>
        <dbReference type="SAM" id="MobiDB-lite"/>
    </source>
</evidence>
<feature type="region of interest" description="Disordered" evidence="7">
    <location>
        <begin position="44"/>
        <end position="68"/>
    </location>
</feature>
<evidence type="ECO:0008006" key="11">
    <source>
        <dbReference type="Google" id="ProtNLM"/>
    </source>
</evidence>
<keyword evidence="8" id="KW-0732">Signal</keyword>
<evidence type="ECO:0000256" key="6">
    <source>
        <dbReference type="ARBA" id="ARBA00023136"/>
    </source>
</evidence>
<evidence type="ECO:0000256" key="8">
    <source>
        <dbReference type="SAM" id="SignalP"/>
    </source>
</evidence>
<evidence type="ECO:0000313" key="9">
    <source>
        <dbReference type="EMBL" id="KAJ7306079.1"/>
    </source>
</evidence>
<keyword evidence="3" id="KW-1003">Cell membrane</keyword>